<evidence type="ECO:0000259" key="1">
    <source>
        <dbReference type="Pfam" id="PF07559"/>
    </source>
</evidence>
<dbReference type="InterPro" id="IPR037925">
    <property type="entry name" value="FlgE/F/G-like"/>
</dbReference>
<proteinExistence type="predicted"/>
<evidence type="ECO:0000313" key="3">
    <source>
        <dbReference type="Proteomes" id="UP001057375"/>
    </source>
</evidence>
<keyword evidence="3" id="KW-1185">Reference proteome</keyword>
<dbReference type="Pfam" id="PF07559">
    <property type="entry name" value="FlgE_D2"/>
    <property type="match status" value="1"/>
</dbReference>
<evidence type="ECO:0000313" key="2">
    <source>
        <dbReference type="EMBL" id="GKT29435.1"/>
    </source>
</evidence>
<dbReference type="SUPFAM" id="SSF117143">
    <property type="entry name" value="Flagellar hook protein flgE"/>
    <property type="match status" value="1"/>
</dbReference>
<dbReference type="EMBL" id="BQXS01000845">
    <property type="protein sequence ID" value="GKT29435.1"/>
    <property type="molecule type" value="Genomic_DNA"/>
</dbReference>
<sequence length="166" mass="17368">MKEETDTYGNKIMVVKSDPKGTDSVSMRTNLDSGAVDNSSSEDSPFFSLLQEWDGTQDTPLTADKYEYNSSIQIYDDNGNKHDLVDASALTGTSGAGLVMAGTLTFSGDGALLNQSAFTLAAGSADGKELTNWEQATLNSNGQPTFSVTLSGASGTAVAQTISLDM</sequence>
<keyword evidence="2" id="KW-0969">Cilium</keyword>
<keyword evidence="2" id="KW-0282">Flagellum</keyword>
<keyword evidence="2" id="KW-0966">Cell projection</keyword>
<dbReference type="Proteomes" id="UP001057375">
    <property type="component" value="Unassembled WGS sequence"/>
</dbReference>
<accession>A0ABQ5KE02</accession>
<name>A0ABQ5KE02_9EUKA</name>
<dbReference type="InterPro" id="IPR011491">
    <property type="entry name" value="FlgE_D2"/>
</dbReference>
<feature type="non-terminal residue" evidence="2">
    <location>
        <position position="166"/>
    </location>
</feature>
<reference evidence="2" key="1">
    <citation type="submission" date="2022-03" db="EMBL/GenBank/DDBJ databases">
        <title>Draft genome sequence of Aduncisulcus paluster, a free-living microaerophilic Fornicata.</title>
        <authorList>
            <person name="Yuyama I."/>
            <person name="Kume K."/>
            <person name="Tamura T."/>
            <person name="Inagaki Y."/>
            <person name="Hashimoto T."/>
        </authorList>
    </citation>
    <scope>NUCLEOTIDE SEQUENCE</scope>
    <source>
        <strain evidence="2">NY0171</strain>
    </source>
</reference>
<feature type="domain" description="Flagellar hook protein FlgE D2" evidence="1">
    <location>
        <begin position="55"/>
        <end position="84"/>
    </location>
</feature>
<organism evidence="2 3">
    <name type="scientific">Aduncisulcus paluster</name>
    <dbReference type="NCBI Taxonomy" id="2918883"/>
    <lineage>
        <taxon>Eukaryota</taxon>
        <taxon>Metamonada</taxon>
        <taxon>Carpediemonas-like organisms</taxon>
        <taxon>Aduncisulcus</taxon>
    </lineage>
</organism>
<protein>
    <submittedName>
        <fullName evidence="2">Flagellar hook-basal body complex protein</fullName>
    </submittedName>
</protein>
<dbReference type="Gene3D" id="2.60.98.20">
    <property type="entry name" value="Flagellar hook protein FlgE"/>
    <property type="match status" value="1"/>
</dbReference>
<comment type="caution">
    <text evidence="2">The sequence shown here is derived from an EMBL/GenBank/DDBJ whole genome shotgun (WGS) entry which is preliminary data.</text>
</comment>
<dbReference type="InterPro" id="IPR037058">
    <property type="entry name" value="Falgellar_hook_FlgE_sf"/>
</dbReference>
<gene>
    <name evidence="2" type="ORF">ADUPG1_001187</name>
</gene>